<accession>A0ABV3C849</accession>
<sequence length="283" mass="31831">MSEFVGVLKEAKKWREISLVTQSPFRSGALARGYYYQQWAADNRNRNHRQFLAALRNRAPFAEALPQNVSPGEVEYECAGERVEGIGAAHMMDSLAVSLPVSLAWTGAWLDVTVRRLVETEVGDLAMEEATEPVRHSACRADLSTHEKWGCSAGLDAVDSPQQLWDQRADFFPHLQFLPRVQDDLATLDLKWFAPVRSLLARLEASAALWNTDDERVPQWQGAKVTPEGEQRKKLCEFTDLNGAVECFDLHGRFTPGPGRLHFRLVREEGALRVAYIGRKRGA</sequence>
<keyword evidence="2" id="KW-1185">Reference proteome</keyword>
<evidence type="ECO:0000313" key="2">
    <source>
        <dbReference type="Proteomes" id="UP001551329"/>
    </source>
</evidence>
<comment type="caution">
    <text evidence="1">The sequence shown here is derived from an EMBL/GenBank/DDBJ whole genome shotgun (WGS) entry which is preliminary data.</text>
</comment>
<dbReference type="Proteomes" id="UP001551329">
    <property type="component" value="Unassembled WGS sequence"/>
</dbReference>
<evidence type="ECO:0000313" key="1">
    <source>
        <dbReference type="EMBL" id="MEU7070245.1"/>
    </source>
</evidence>
<organism evidence="1 2">
    <name type="scientific">Streptomyces narbonensis</name>
    <dbReference type="NCBI Taxonomy" id="67333"/>
    <lineage>
        <taxon>Bacteria</taxon>
        <taxon>Bacillati</taxon>
        <taxon>Actinomycetota</taxon>
        <taxon>Actinomycetes</taxon>
        <taxon>Kitasatosporales</taxon>
        <taxon>Streptomycetaceae</taxon>
        <taxon>Streptomyces</taxon>
    </lineage>
</organism>
<dbReference type="EMBL" id="JBEZAE010000004">
    <property type="protein sequence ID" value="MEU7070245.1"/>
    <property type="molecule type" value="Genomic_DNA"/>
</dbReference>
<reference evidence="1 2" key="1">
    <citation type="submission" date="2024-06" db="EMBL/GenBank/DDBJ databases">
        <title>The Natural Products Discovery Center: Release of the First 8490 Sequenced Strains for Exploring Actinobacteria Biosynthetic Diversity.</title>
        <authorList>
            <person name="Kalkreuter E."/>
            <person name="Kautsar S.A."/>
            <person name="Yang D."/>
            <person name="Bader C.D."/>
            <person name="Teijaro C.N."/>
            <person name="Fluegel L."/>
            <person name="Davis C.M."/>
            <person name="Simpson J.R."/>
            <person name="Lauterbach L."/>
            <person name="Steele A.D."/>
            <person name="Gui C."/>
            <person name="Meng S."/>
            <person name="Li G."/>
            <person name="Viehrig K."/>
            <person name="Ye F."/>
            <person name="Su P."/>
            <person name="Kiefer A.F."/>
            <person name="Nichols A."/>
            <person name="Cepeda A.J."/>
            <person name="Yan W."/>
            <person name="Fan B."/>
            <person name="Jiang Y."/>
            <person name="Adhikari A."/>
            <person name="Zheng C.-J."/>
            <person name="Schuster L."/>
            <person name="Cowan T.M."/>
            <person name="Smanski M.J."/>
            <person name="Chevrette M.G."/>
            <person name="De Carvalho L.P.S."/>
            <person name="Shen B."/>
        </authorList>
    </citation>
    <scope>NUCLEOTIDE SEQUENCE [LARGE SCALE GENOMIC DNA]</scope>
    <source>
        <strain evidence="1 2">NPDC045974</strain>
    </source>
</reference>
<name>A0ABV3C849_9ACTN</name>
<proteinExistence type="predicted"/>
<gene>
    <name evidence="1" type="ORF">AB0A88_08895</name>
</gene>
<protein>
    <submittedName>
        <fullName evidence="1">Uncharacterized protein</fullName>
    </submittedName>
</protein>
<dbReference type="RefSeq" id="WP_358474261.1">
    <property type="nucleotide sequence ID" value="NZ_JBEZAE010000004.1"/>
</dbReference>